<dbReference type="PANTHER" id="PTHR33744">
    <property type="entry name" value="CARBOHYDRATE DIACID REGULATOR"/>
    <property type="match status" value="1"/>
</dbReference>
<dbReference type="RefSeq" id="WP_133231180.1">
    <property type="nucleotide sequence ID" value="NZ_SMRT01000009.1"/>
</dbReference>
<dbReference type="Gene3D" id="1.10.10.2840">
    <property type="entry name" value="PucR C-terminal helix-turn-helix domain"/>
    <property type="match status" value="1"/>
</dbReference>
<feature type="domain" description="PucR C-terminal helix-turn-helix" evidence="2">
    <location>
        <begin position="465"/>
        <end position="521"/>
    </location>
</feature>
<comment type="caution">
    <text evidence="3">The sequence shown here is derived from an EMBL/GenBank/DDBJ whole genome shotgun (WGS) entry which is preliminary data.</text>
</comment>
<accession>A0A4R5KLY0</accession>
<dbReference type="AlphaFoldDB" id="A0A4R5KLY0"/>
<evidence type="ECO:0000259" key="2">
    <source>
        <dbReference type="Pfam" id="PF13556"/>
    </source>
</evidence>
<name>A0A4R5KLY0_9BACL</name>
<dbReference type="InterPro" id="IPR042070">
    <property type="entry name" value="PucR_C-HTH_sf"/>
</dbReference>
<feature type="domain" description="Purine catabolism PurC-like" evidence="1">
    <location>
        <begin position="14"/>
        <end position="123"/>
    </location>
</feature>
<protein>
    <submittedName>
        <fullName evidence="3">PucR family transcriptional regulator</fullName>
    </submittedName>
</protein>
<keyword evidence="4" id="KW-1185">Reference proteome</keyword>
<dbReference type="EMBL" id="SMRT01000009">
    <property type="protein sequence ID" value="TDF95925.1"/>
    <property type="molecule type" value="Genomic_DNA"/>
</dbReference>
<dbReference type="InterPro" id="IPR012914">
    <property type="entry name" value="PucR_dom"/>
</dbReference>
<sequence length="547" mass="63241">MNLTVREALDIFPLSEGRLVAGVGGLTRVIKSLNLMDAPDFWEWIKPGEMLLSTAFVVKDSPNDFLKLLQKLNERGSAALGIKLGRYWTQIPRIVLEEADRLQFPLIELPFEFAFSDQINALFKEQFVRNTKNLHNVLDMQKKLMHFAMQTGDQTNYFQVISDILAHPIVVVGIRGEILYNTSDWTAAGLLQDWPWPPNSKQVRAQHGGDWVYRIPLIKNGECYGFLLVLLKDALEPQEEGPFHQAAVMLSYHLETFQEQQPSVANYRLGTAIERYLLRQTSTADVLEEAQAIGDQIWTGSYLCVLTTFKPEIKNSPHIHKKLSEIRREIKFDPGLSSTESHHLFVNNDLFSLFTFPDKEKKSGTFVELVARGYSKMLSTINEHAARCFVSKTKYSIEELLNGYEECLEAKRISERLSFDSSVILFSDLEFTYLLRHIPREVMKRYCEYILHNLMQKDEEYSGELLRTLEVYFANKGQINDTAKQLFIHRNTVLYRLEKISSLLNIDLRKTDDLLQIKLVLMFQRLMRMEHHGSDQQLGDHFASEMF</sequence>
<organism evidence="3 4">
    <name type="scientific">Paenibacillus piri</name>
    <dbReference type="NCBI Taxonomy" id="2547395"/>
    <lineage>
        <taxon>Bacteria</taxon>
        <taxon>Bacillati</taxon>
        <taxon>Bacillota</taxon>
        <taxon>Bacilli</taxon>
        <taxon>Bacillales</taxon>
        <taxon>Paenibacillaceae</taxon>
        <taxon>Paenibacillus</taxon>
    </lineage>
</organism>
<dbReference type="PANTHER" id="PTHR33744:SF1">
    <property type="entry name" value="DNA-BINDING TRANSCRIPTIONAL ACTIVATOR ADER"/>
    <property type="match status" value="1"/>
</dbReference>
<dbReference type="OrthoDB" id="142218at2"/>
<evidence type="ECO:0000313" key="3">
    <source>
        <dbReference type="EMBL" id="TDF95925.1"/>
    </source>
</evidence>
<dbReference type="Proteomes" id="UP000295636">
    <property type="component" value="Unassembled WGS sequence"/>
</dbReference>
<evidence type="ECO:0000313" key="4">
    <source>
        <dbReference type="Proteomes" id="UP000295636"/>
    </source>
</evidence>
<dbReference type="Pfam" id="PF07905">
    <property type="entry name" value="PucR"/>
    <property type="match status" value="1"/>
</dbReference>
<dbReference type="Pfam" id="PF13556">
    <property type="entry name" value="HTH_30"/>
    <property type="match status" value="1"/>
</dbReference>
<evidence type="ECO:0000259" key="1">
    <source>
        <dbReference type="Pfam" id="PF07905"/>
    </source>
</evidence>
<gene>
    <name evidence="3" type="ORF">E1757_19595</name>
</gene>
<reference evidence="3 4" key="1">
    <citation type="submission" date="2019-03" db="EMBL/GenBank/DDBJ databases">
        <title>This is whole genome sequence of Paenibacillus sp MS74 strain.</title>
        <authorList>
            <person name="Trinh H.N."/>
        </authorList>
    </citation>
    <scope>NUCLEOTIDE SEQUENCE [LARGE SCALE GENOMIC DNA]</scope>
    <source>
        <strain evidence="3 4">MS74</strain>
    </source>
</reference>
<dbReference type="InterPro" id="IPR025736">
    <property type="entry name" value="PucR_C-HTH_dom"/>
</dbReference>
<dbReference type="InterPro" id="IPR051448">
    <property type="entry name" value="CdaR-like_regulators"/>
</dbReference>
<proteinExistence type="predicted"/>